<reference evidence="1 2" key="1">
    <citation type="submission" date="2018-11" db="EMBL/GenBank/DDBJ databases">
        <title>Rufibacter latericius sp. nov., isolated from water in Baiyang Lake.</title>
        <authorList>
            <person name="Yang Y."/>
        </authorList>
    </citation>
    <scope>NUCLEOTIDE SEQUENCE [LARGE SCALE GENOMIC DNA]</scope>
    <source>
        <strain evidence="1 2">R-22-1c-1</strain>
    </source>
</reference>
<evidence type="ECO:0000313" key="1">
    <source>
        <dbReference type="EMBL" id="RNI21835.1"/>
    </source>
</evidence>
<comment type="caution">
    <text evidence="1">The sequence shown here is derived from an EMBL/GenBank/DDBJ whole genome shotgun (WGS) entry which is preliminary data.</text>
</comment>
<protein>
    <recommendedName>
        <fullName evidence="3">MarR family transcriptional regulator</fullName>
    </recommendedName>
</protein>
<evidence type="ECO:0008006" key="3">
    <source>
        <dbReference type="Google" id="ProtNLM"/>
    </source>
</evidence>
<organism evidence="1 2">
    <name type="scientific">Rufibacter latericius</name>
    <dbReference type="NCBI Taxonomy" id="2487040"/>
    <lineage>
        <taxon>Bacteria</taxon>
        <taxon>Pseudomonadati</taxon>
        <taxon>Bacteroidota</taxon>
        <taxon>Cytophagia</taxon>
        <taxon>Cytophagales</taxon>
        <taxon>Hymenobacteraceae</taxon>
        <taxon>Rufibacter</taxon>
    </lineage>
</organism>
<dbReference type="EMBL" id="RJJD01000023">
    <property type="protein sequence ID" value="RNI21835.1"/>
    <property type="molecule type" value="Genomic_DNA"/>
</dbReference>
<keyword evidence="2" id="KW-1185">Reference proteome</keyword>
<evidence type="ECO:0000313" key="2">
    <source>
        <dbReference type="Proteomes" id="UP000272117"/>
    </source>
</evidence>
<sequence>MKKEEKVLKVIYKLVQGDSSPVHLPVSPVAVSETADMAIDQVQACCKTLETHGYLMSSKGPRERTYYYITKAGLSEAVNPTLPLYVSSSSTPQNRTRA</sequence>
<gene>
    <name evidence="1" type="ORF">EFB08_22070</name>
</gene>
<dbReference type="OrthoDB" id="894276at2"/>
<name>A0A3M9M9E7_9BACT</name>
<dbReference type="AlphaFoldDB" id="A0A3M9M9E7"/>
<accession>A0A3M9M9E7</accession>
<proteinExistence type="predicted"/>
<dbReference type="Proteomes" id="UP000272117">
    <property type="component" value="Unassembled WGS sequence"/>
</dbReference>
<dbReference type="RefSeq" id="WP_123129159.1">
    <property type="nucleotide sequence ID" value="NZ_RJJD01000023.1"/>
</dbReference>